<protein>
    <recommendedName>
        <fullName evidence="10">CRISPR-associated endonuclease Cas1</fullName>
        <ecNumber evidence="10">3.1.-.-</ecNumber>
    </recommendedName>
</protein>
<keyword evidence="8 10" id="KW-0464">Manganese</keyword>
<dbReference type="PANTHER" id="PTHR34353">
    <property type="entry name" value="CRISPR-ASSOCIATED ENDONUCLEASE CAS1 1"/>
    <property type="match status" value="1"/>
</dbReference>
<dbReference type="OrthoDB" id="9803119at2"/>
<evidence type="ECO:0000256" key="3">
    <source>
        <dbReference type="ARBA" id="ARBA00022759"/>
    </source>
</evidence>
<dbReference type="AlphaFoldDB" id="Q6KIQ8"/>
<dbReference type="EMBL" id="AE017308">
    <property type="protein sequence ID" value="AAT27518.1"/>
    <property type="molecule type" value="Genomic_DNA"/>
</dbReference>
<dbReference type="RefSeq" id="WP_011264552.1">
    <property type="nucleotide sequence ID" value="NC_006908.1"/>
</dbReference>
<sequence>MGWKIVEINTDEYVHLYLNNLYIKRKNEKILLNIRDIDTILFNNQYSTISIRLLTFLAKNNVNIIFMNEKNEPNSYLIPIEGNHNSLKVVAEQVKWTKEYKAILWKDIIKNKIHNQKNLLIKNKLFNNSEFGIEYFDDLINNVNLFDISNREGHAAKVYWNMTYSKEFIRNNSATKLKFDKFEIVNAILNYGYSILRSSAIQSIIKKGLDPRFSIFHKSFSNFFALASDLIEIFRPLVDEIAYLHKDETFFDVKIKDELINVLNKKVIYKGKYFYVNDTFDQIADNLVNKRSWEWVELWD</sequence>
<dbReference type="Proteomes" id="UP000009072">
    <property type="component" value="Chromosome"/>
</dbReference>
<dbReference type="NCBIfam" id="TIGR00287">
    <property type="entry name" value="cas1"/>
    <property type="match status" value="1"/>
</dbReference>
<proteinExistence type="inferred from homology"/>
<name>Q6KIQ8_MYCM1</name>
<keyword evidence="4 10" id="KW-0378">Hydrolase</keyword>
<evidence type="ECO:0000256" key="9">
    <source>
        <dbReference type="ARBA" id="ARBA00038592"/>
    </source>
</evidence>
<comment type="function">
    <text evidence="10">CRISPR (clustered regularly interspaced short palindromic repeat), is an adaptive immune system that provides protection against mobile genetic elements (viruses, transposable elements and conjugative plasmids). CRISPR clusters contain spacers, sequences complementary to antecedent mobile elements, and target invading nucleic acids. CRISPR clusters are transcribed and processed into CRISPR RNA (crRNA). Acts as a dsDNA endonuclease. Involved in the integration of spacer DNA into the CRISPR cassette.</text>
</comment>
<dbReference type="Gene3D" id="3.100.10.20">
    <property type="entry name" value="CRISPR-associated endonuclease Cas1, N-terminal domain"/>
    <property type="match status" value="1"/>
</dbReference>
<dbReference type="STRING" id="267748.MMOB0320"/>
<evidence type="ECO:0000256" key="2">
    <source>
        <dbReference type="ARBA" id="ARBA00022723"/>
    </source>
</evidence>
<evidence type="ECO:0000256" key="7">
    <source>
        <dbReference type="ARBA" id="ARBA00023125"/>
    </source>
</evidence>
<evidence type="ECO:0000313" key="12">
    <source>
        <dbReference type="Proteomes" id="UP000009072"/>
    </source>
</evidence>
<dbReference type="InterPro" id="IPR050646">
    <property type="entry name" value="Cas1"/>
</dbReference>
<dbReference type="GO" id="GO:0003677">
    <property type="term" value="F:DNA binding"/>
    <property type="evidence" value="ECO:0007669"/>
    <property type="project" value="UniProtKB-KW"/>
</dbReference>
<keyword evidence="2 10" id="KW-0479">Metal-binding</keyword>
<dbReference type="GO" id="GO:0043571">
    <property type="term" value="P:maintenance of CRISPR repeat elements"/>
    <property type="evidence" value="ECO:0007669"/>
    <property type="project" value="UniProtKB-UniRule"/>
</dbReference>
<dbReference type="InterPro" id="IPR002729">
    <property type="entry name" value="CRISPR-assoc_Cas1"/>
</dbReference>
<feature type="binding site" evidence="10">
    <location>
        <position position="217"/>
    </location>
    <ligand>
        <name>Mn(2+)</name>
        <dbReference type="ChEBI" id="CHEBI:29035"/>
    </ligand>
</feature>
<dbReference type="Pfam" id="PF01867">
    <property type="entry name" value="Cas_Cas1"/>
    <property type="match status" value="1"/>
</dbReference>
<evidence type="ECO:0000256" key="5">
    <source>
        <dbReference type="ARBA" id="ARBA00022842"/>
    </source>
</evidence>
<dbReference type="HAMAP" id="MF_01470">
    <property type="entry name" value="Cas1"/>
    <property type="match status" value="1"/>
</dbReference>
<dbReference type="GO" id="GO:0046872">
    <property type="term" value="F:metal ion binding"/>
    <property type="evidence" value="ECO:0007669"/>
    <property type="project" value="UniProtKB-UniRule"/>
</dbReference>
<keyword evidence="5 10" id="KW-0460">Magnesium</keyword>
<evidence type="ECO:0000256" key="6">
    <source>
        <dbReference type="ARBA" id="ARBA00023118"/>
    </source>
</evidence>
<keyword evidence="1 10" id="KW-0540">Nuclease</keyword>
<reference evidence="11 12" key="1">
    <citation type="journal article" date="2004" name="Genome Res.">
        <title>The complete genome and proteome of Mycoplasma mobile.</title>
        <authorList>
            <person name="Jaffe J.D."/>
            <person name="Stange-Thomann N."/>
            <person name="Smith C."/>
            <person name="DeCaprio D."/>
            <person name="Fisher S."/>
            <person name="Butler J."/>
            <person name="Calvo S."/>
            <person name="Elkins T."/>
            <person name="FitzGerald M.G."/>
            <person name="Hafez N."/>
            <person name="Kodira C.D."/>
            <person name="Major J."/>
            <person name="Wang S."/>
            <person name="Wilkinson J."/>
            <person name="Nicol R."/>
            <person name="Nusbaum C."/>
            <person name="Birren B."/>
            <person name="Berg H.C."/>
            <person name="Church G.M."/>
        </authorList>
    </citation>
    <scope>NUCLEOTIDE SEQUENCE [LARGE SCALE GENOMIC DNA]</scope>
    <source>
        <strain evidence="12">ATCC 43663 / 163K / NCTC 11711</strain>
    </source>
</reference>
<feature type="binding site" evidence="10">
    <location>
        <position position="152"/>
    </location>
    <ligand>
        <name>Mn(2+)</name>
        <dbReference type="ChEBI" id="CHEBI:29035"/>
    </ligand>
</feature>
<comment type="cofactor">
    <cofactor evidence="10">
        <name>Mg(2+)</name>
        <dbReference type="ChEBI" id="CHEBI:18420"/>
    </cofactor>
    <cofactor evidence="10">
        <name>Mn(2+)</name>
        <dbReference type="ChEBI" id="CHEBI:29035"/>
    </cofactor>
</comment>
<feature type="binding site" evidence="10">
    <location>
        <position position="232"/>
    </location>
    <ligand>
        <name>Mn(2+)</name>
        <dbReference type="ChEBI" id="CHEBI:29035"/>
    </ligand>
</feature>
<dbReference type="GO" id="GO:0051607">
    <property type="term" value="P:defense response to virus"/>
    <property type="evidence" value="ECO:0007669"/>
    <property type="project" value="UniProtKB-UniRule"/>
</dbReference>
<dbReference type="EC" id="3.1.-.-" evidence="10"/>
<keyword evidence="7 10" id="KW-0238">DNA-binding</keyword>
<dbReference type="Gene3D" id="1.20.120.920">
    <property type="entry name" value="CRISPR-associated endonuclease Cas1, C-terminal domain"/>
    <property type="match status" value="1"/>
</dbReference>
<accession>Q6KIQ8</accession>
<evidence type="ECO:0000256" key="10">
    <source>
        <dbReference type="HAMAP-Rule" id="MF_01470"/>
    </source>
</evidence>
<organism evidence="11 12">
    <name type="scientific">Mycoplasma mobile (strain ATCC 43663 / 163K / NCTC 11711)</name>
    <name type="common">Mesomycoplasma mobile</name>
    <dbReference type="NCBI Taxonomy" id="267748"/>
    <lineage>
        <taxon>Bacteria</taxon>
        <taxon>Bacillati</taxon>
        <taxon>Mycoplasmatota</taxon>
        <taxon>Mycoplasmoidales</taxon>
        <taxon>Metamycoplasmataceae</taxon>
        <taxon>Mesomycoplasma</taxon>
    </lineage>
</organism>
<dbReference type="InterPro" id="IPR042206">
    <property type="entry name" value="CRISPR-assoc_Cas1_C"/>
</dbReference>
<dbReference type="PANTHER" id="PTHR34353:SF2">
    <property type="entry name" value="CRISPR-ASSOCIATED ENDONUCLEASE CAS1 1"/>
    <property type="match status" value="1"/>
</dbReference>
<evidence type="ECO:0000256" key="8">
    <source>
        <dbReference type="ARBA" id="ARBA00023211"/>
    </source>
</evidence>
<gene>
    <name evidence="10" type="primary">cas1</name>
    <name evidence="11" type="ordered locus">MMOB0320</name>
</gene>
<evidence type="ECO:0000256" key="1">
    <source>
        <dbReference type="ARBA" id="ARBA00022722"/>
    </source>
</evidence>
<evidence type="ECO:0000256" key="4">
    <source>
        <dbReference type="ARBA" id="ARBA00022801"/>
    </source>
</evidence>
<dbReference type="InterPro" id="IPR042211">
    <property type="entry name" value="CRISPR-assoc_Cas1_N"/>
</dbReference>
<dbReference type="InterPro" id="IPR019855">
    <property type="entry name" value="CRISPR-assoc_Cas1_NMENI"/>
</dbReference>
<dbReference type="GO" id="GO:0004520">
    <property type="term" value="F:DNA endonuclease activity"/>
    <property type="evidence" value="ECO:0007669"/>
    <property type="project" value="InterPro"/>
</dbReference>
<comment type="similarity">
    <text evidence="10">Belongs to the CRISPR-associated endonuclease Cas1 family.</text>
</comment>
<keyword evidence="6 10" id="KW-0051">Antiviral defense</keyword>
<keyword evidence="3 10" id="KW-0255">Endonuclease</keyword>
<comment type="subunit">
    <text evidence="9 10">Homodimer, forms a heterotetramer with a Cas2 homodimer.</text>
</comment>
<dbReference type="KEGG" id="mmo:MMOB0320"/>
<keyword evidence="12" id="KW-1185">Reference proteome</keyword>
<dbReference type="NCBIfam" id="TIGR03639">
    <property type="entry name" value="cas1_NMENI"/>
    <property type="match status" value="1"/>
</dbReference>
<dbReference type="CDD" id="cd09720">
    <property type="entry name" value="Cas1_II"/>
    <property type="match status" value="1"/>
</dbReference>
<dbReference type="eggNOG" id="COG1518">
    <property type="taxonomic scope" value="Bacteria"/>
</dbReference>
<evidence type="ECO:0000313" key="11">
    <source>
        <dbReference type="EMBL" id="AAT27518.1"/>
    </source>
</evidence>
<dbReference type="GO" id="GO:0016787">
    <property type="term" value="F:hydrolase activity"/>
    <property type="evidence" value="ECO:0007669"/>
    <property type="project" value="UniProtKB-KW"/>
</dbReference>
<dbReference type="HOGENOM" id="CLU_055263_1_0_14"/>